<evidence type="ECO:0000313" key="9">
    <source>
        <dbReference type="Proteomes" id="UP000477680"/>
    </source>
</evidence>
<dbReference type="GO" id="GO:0005436">
    <property type="term" value="F:sodium:phosphate symporter activity"/>
    <property type="evidence" value="ECO:0007669"/>
    <property type="project" value="InterPro"/>
</dbReference>
<evidence type="ECO:0000256" key="2">
    <source>
        <dbReference type="ARBA" id="ARBA00022475"/>
    </source>
</evidence>
<dbReference type="EMBL" id="CP048711">
    <property type="protein sequence ID" value="QIB65332.1"/>
    <property type="molecule type" value="Genomic_DNA"/>
</dbReference>
<feature type="transmembrane region" description="Helical" evidence="7">
    <location>
        <begin position="158"/>
        <end position="176"/>
    </location>
</feature>
<reference evidence="8 9" key="1">
    <citation type="submission" date="2020-02" db="EMBL/GenBank/DDBJ databases">
        <title>Genome sequencing for Kineobactrum sp. M2.</title>
        <authorList>
            <person name="Park S.-J."/>
        </authorList>
    </citation>
    <scope>NUCLEOTIDE SEQUENCE [LARGE SCALE GENOMIC DNA]</scope>
    <source>
        <strain evidence="8 9">M2</strain>
    </source>
</reference>
<feature type="transmembrane region" description="Helical" evidence="7">
    <location>
        <begin position="70"/>
        <end position="92"/>
    </location>
</feature>
<organism evidence="8 9">
    <name type="scientific">Kineobactrum salinum</name>
    <dbReference type="NCBI Taxonomy" id="2708301"/>
    <lineage>
        <taxon>Bacteria</taxon>
        <taxon>Pseudomonadati</taxon>
        <taxon>Pseudomonadota</taxon>
        <taxon>Gammaproteobacteria</taxon>
        <taxon>Cellvibrionales</taxon>
        <taxon>Halieaceae</taxon>
        <taxon>Kineobactrum</taxon>
    </lineage>
</organism>
<dbReference type="InterPro" id="IPR003841">
    <property type="entry name" value="Na/Pi_transpt"/>
</dbReference>
<keyword evidence="4 7" id="KW-1133">Transmembrane helix</keyword>
<dbReference type="AlphaFoldDB" id="A0A6C0TZR7"/>
<dbReference type="RefSeq" id="WP_163494571.1">
    <property type="nucleotide sequence ID" value="NZ_CP048711.1"/>
</dbReference>
<feature type="transmembrane region" description="Helical" evidence="7">
    <location>
        <begin position="34"/>
        <end position="58"/>
    </location>
</feature>
<evidence type="ECO:0000256" key="3">
    <source>
        <dbReference type="ARBA" id="ARBA00022692"/>
    </source>
</evidence>
<gene>
    <name evidence="8" type="ORF">G3T16_07905</name>
</gene>
<keyword evidence="2" id="KW-1003">Cell membrane</keyword>
<feature type="compositionally biased region" description="Low complexity" evidence="6">
    <location>
        <begin position="367"/>
        <end position="382"/>
    </location>
</feature>
<protein>
    <submittedName>
        <fullName evidence="8">Na/Pi cotransporter family protein</fullName>
    </submittedName>
</protein>
<dbReference type="GO" id="GO:0005886">
    <property type="term" value="C:plasma membrane"/>
    <property type="evidence" value="ECO:0007669"/>
    <property type="project" value="UniProtKB-SubCell"/>
</dbReference>
<evidence type="ECO:0000313" key="8">
    <source>
        <dbReference type="EMBL" id="QIB65332.1"/>
    </source>
</evidence>
<dbReference type="NCBIfam" id="NF037997">
    <property type="entry name" value="Na_Pi_symport"/>
    <property type="match status" value="1"/>
</dbReference>
<evidence type="ECO:0000256" key="1">
    <source>
        <dbReference type="ARBA" id="ARBA00004651"/>
    </source>
</evidence>
<proteinExistence type="predicted"/>
<evidence type="ECO:0000256" key="6">
    <source>
        <dbReference type="SAM" id="MobiDB-lite"/>
    </source>
</evidence>
<dbReference type="GO" id="GO:0044341">
    <property type="term" value="P:sodium-dependent phosphate transport"/>
    <property type="evidence" value="ECO:0007669"/>
    <property type="project" value="InterPro"/>
</dbReference>
<dbReference type="KEGG" id="kim:G3T16_07905"/>
<keyword evidence="3 7" id="KW-0812">Transmembrane</keyword>
<feature type="region of interest" description="Disordered" evidence="6">
    <location>
        <begin position="348"/>
        <end position="391"/>
    </location>
</feature>
<dbReference type="Proteomes" id="UP000477680">
    <property type="component" value="Chromosome"/>
</dbReference>
<feature type="transmembrane region" description="Helical" evidence="7">
    <location>
        <begin position="238"/>
        <end position="255"/>
    </location>
</feature>
<sequence length="391" mass="40952">MLLGMGMMTDGLKAAAGNSLHSFLDRSTQTRLRAALTGFAITALVQSSSAVIVATLGFTNAGMLRLKQAAWVVFGSNLGTTMTAWIVALVGLKLKVELIALPLIGVGILSRLFFRGRGTHIGTALAGFGLLFLGLGMLRDAFIDVANWIPIEQLGTSGAAGIVLGVLCGALLTALIQSSSAALAIILTASVTGVLTPLLGASLIIGANIGTTATSVLASIGATANARRLALVHVTEKIFTGTIALLLLAPLWWISESLAGAAGRTNISTGLALFHTLFNLLGLLLMWLLADQLLRRVEHWVKQPELSSEKPRYLDDTVLALPAMGVSAMQSEIKRVFKQLLSRGRGLIAPEQEPPPRRISAPGSCWTRSPATATGSAPSSLPMACRKPFST</sequence>
<name>A0A6C0TZR7_9GAMM</name>
<feature type="transmembrane region" description="Helical" evidence="7">
    <location>
        <begin position="267"/>
        <end position="290"/>
    </location>
</feature>
<dbReference type="PANTHER" id="PTHR10010:SF46">
    <property type="entry name" value="SODIUM-DEPENDENT PHOSPHATE TRANSPORT PROTEIN 2B"/>
    <property type="match status" value="1"/>
</dbReference>
<feature type="transmembrane region" description="Helical" evidence="7">
    <location>
        <begin position="121"/>
        <end position="138"/>
    </location>
</feature>
<keyword evidence="5 7" id="KW-0472">Membrane</keyword>
<accession>A0A6C0TZR7</accession>
<feature type="transmembrane region" description="Helical" evidence="7">
    <location>
        <begin position="98"/>
        <end position="114"/>
    </location>
</feature>
<evidence type="ECO:0000256" key="5">
    <source>
        <dbReference type="ARBA" id="ARBA00023136"/>
    </source>
</evidence>
<evidence type="ECO:0000256" key="7">
    <source>
        <dbReference type="SAM" id="Phobius"/>
    </source>
</evidence>
<comment type="subcellular location">
    <subcellularLocation>
        <location evidence="1">Cell membrane</location>
        <topology evidence="1">Multi-pass membrane protein</topology>
    </subcellularLocation>
</comment>
<feature type="transmembrane region" description="Helical" evidence="7">
    <location>
        <begin position="181"/>
        <end position="199"/>
    </location>
</feature>
<keyword evidence="9" id="KW-1185">Reference proteome</keyword>
<dbReference type="Pfam" id="PF02690">
    <property type="entry name" value="Na_Pi_cotrans"/>
    <property type="match status" value="2"/>
</dbReference>
<evidence type="ECO:0000256" key="4">
    <source>
        <dbReference type="ARBA" id="ARBA00022989"/>
    </source>
</evidence>
<dbReference type="PANTHER" id="PTHR10010">
    <property type="entry name" value="SOLUTE CARRIER FAMILY 34 SODIUM PHOSPHATE , MEMBER 2-RELATED"/>
    <property type="match status" value="1"/>
</dbReference>